<evidence type="ECO:0000313" key="2">
    <source>
        <dbReference type="EMBL" id="MEX5285845.1"/>
    </source>
</evidence>
<reference evidence="2 3" key="1">
    <citation type="submission" date="2023-04" db="EMBL/GenBank/DDBJ databases">
        <title>Genome Sequence of Selenomonas sputigena ATCC 33150.</title>
        <authorList>
            <person name="Miller D.P."/>
            <person name="Anvari S."/>
            <person name="Polson S.W."/>
            <person name="Macdonald M."/>
            <person name="Mcdowell J.V."/>
        </authorList>
    </citation>
    <scope>NUCLEOTIDE SEQUENCE [LARGE SCALE GENOMIC DNA]</scope>
    <source>
        <strain evidence="2 3">ATCC 33150</strain>
    </source>
</reference>
<comment type="caution">
    <text evidence="2">The sequence shown here is derived from an EMBL/GenBank/DDBJ whole genome shotgun (WGS) entry which is preliminary data.</text>
</comment>
<evidence type="ECO:0000256" key="1">
    <source>
        <dbReference type="SAM" id="Coils"/>
    </source>
</evidence>
<protein>
    <recommendedName>
        <fullName evidence="4">Phage minor structural protein GP20</fullName>
    </recommendedName>
</protein>
<keyword evidence="3" id="KW-1185">Reference proteome</keyword>
<organism evidence="2 3">
    <name type="scientific">Selenomonas sputigena</name>
    <dbReference type="NCBI Taxonomy" id="69823"/>
    <lineage>
        <taxon>Bacteria</taxon>
        <taxon>Bacillati</taxon>
        <taxon>Bacillota</taxon>
        <taxon>Negativicutes</taxon>
        <taxon>Selenomonadales</taxon>
        <taxon>Selenomonadaceae</taxon>
        <taxon>Selenomonas</taxon>
    </lineage>
</organism>
<accession>A0ABV3X6L1</accession>
<name>A0ABV3X6L1_9FIRM</name>
<dbReference type="RefSeq" id="WP_368847571.1">
    <property type="nucleotide sequence ID" value="NZ_CP194411.1"/>
</dbReference>
<feature type="coiled-coil region" evidence="1">
    <location>
        <begin position="20"/>
        <end position="110"/>
    </location>
</feature>
<dbReference type="Proteomes" id="UP001559623">
    <property type="component" value="Unassembled WGS sequence"/>
</dbReference>
<keyword evidence="1" id="KW-0175">Coiled coil</keyword>
<sequence>MELKDVFAALEAATDGAALVQAVKDELAKIRKEAADARVAKNKAESDLAALKTQHGELETRHKELETKLAASEETKTGAQSAMQKLETQMANLTKKYEEAEAARKTAEEKRVQAGIMAQTVDAFTKSNAVDPQEFAKLVAPSIKVADDGSYRYMKADGTEGTIADGAAEWLKDKAWAVKDTQHAGSGDGRSGDNGAGGAIAEQFAAALGG</sequence>
<evidence type="ECO:0000313" key="3">
    <source>
        <dbReference type="Proteomes" id="UP001559623"/>
    </source>
</evidence>
<dbReference type="Gene3D" id="1.10.287.1490">
    <property type="match status" value="1"/>
</dbReference>
<proteinExistence type="predicted"/>
<dbReference type="EMBL" id="JARVLH010000006">
    <property type="protein sequence ID" value="MEX5285845.1"/>
    <property type="molecule type" value="Genomic_DNA"/>
</dbReference>
<gene>
    <name evidence="2" type="ORF">QCO44_09405</name>
</gene>
<evidence type="ECO:0008006" key="4">
    <source>
        <dbReference type="Google" id="ProtNLM"/>
    </source>
</evidence>